<dbReference type="GO" id="GO:0009116">
    <property type="term" value="P:nucleoside metabolic process"/>
    <property type="evidence" value="ECO:0007669"/>
    <property type="project" value="InterPro"/>
</dbReference>
<dbReference type="EC" id="3.2.2.9" evidence="1"/>
<dbReference type="PANTHER" id="PTHR46832">
    <property type="entry name" value="5'-METHYLTHIOADENOSINE/S-ADENOSYLHOMOCYSTEINE NUCLEOSIDASE"/>
    <property type="match status" value="1"/>
</dbReference>
<dbReference type="PATRIC" id="fig|45065.4.peg.440"/>
<keyword evidence="1" id="KW-0378">Hydrolase</keyword>
<proteinExistence type="predicted"/>
<keyword evidence="1" id="KW-0326">Glycosidase</keyword>
<evidence type="ECO:0000313" key="1">
    <source>
        <dbReference type="EMBL" id="KTD03963.1"/>
    </source>
</evidence>
<reference evidence="1 2" key="1">
    <citation type="submission" date="2015-11" db="EMBL/GenBank/DDBJ databases">
        <title>Genomic analysis of 38 Legionella species identifies large and diverse effector repertoires.</title>
        <authorList>
            <person name="Burstein D."/>
            <person name="Amaro F."/>
            <person name="Zusman T."/>
            <person name="Lifshitz Z."/>
            <person name="Cohen O."/>
            <person name="Gilbert J.A."/>
            <person name="Pupko T."/>
            <person name="Shuman H.A."/>
            <person name="Segal G."/>
        </authorList>
    </citation>
    <scope>NUCLEOTIDE SEQUENCE [LARGE SCALE GENOMIC DNA]</scope>
    <source>
        <strain evidence="1 2">ATCC 49504</strain>
    </source>
</reference>
<organism evidence="1 2">
    <name type="scientific">Legionella geestiana</name>
    <dbReference type="NCBI Taxonomy" id="45065"/>
    <lineage>
        <taxon>Bacteria</taxon>
        <taxon>Pseudomonadati</taxon>
        <taxon>Pseudomonadota</taxon>
        <taxon>Gammaproteobacteria</taxon>
        <taxon>Legionellales</taxon>
        <taxon>Legionellaceae</taxon>
        <taxon>Legionella</taxon>
    </lineage>
</organism>
<dbReference type="Pfam" id="PF01048">
    <property type="entry name" value="PNP_UDP_1"/>
    <property type="match status" value="1"/>
</dbReference>
<dbReference type="EMBL" id="LNYC01000008">
    <property type="protein sequence ID" value="KTD03963.1"/>
    <property type="molecule type" value="Genomic_DNA"/>
</dbReference>
<dbReference type="STRING" id="45065.Lgee_0413"/>
<dbReference type="GO" id="GO:0008782">
    <property type="term" value="F:adenosylhomocysteine nucleosidase activity"/>
    <property type="evidence" value="ECO:0007669"/>
    <property type="project" value="UniProtKB-EC"/>
</dbReference>
<dbReference type="InterPro" id="IPR000845">
    <property type="entry name" value="Nucleoside_phosphorylase_d"/>
</dbReference>
<accession>A0A0W0U886</accession>
<dbReference type="SUPFAM" id="SSF53167">
    <property type="entry name" value="Purine and uridine phosphorylases"/>
    <property type="match status" value="1"/>
</dbReference>
<comment type="caution">
    <text evidence="1">The sequence shown here is derived from an EMBL/GenBank/DDBJ whole genome shotgun (WGS) entry which is preliminary data.</text>
</comment>
<dbReference type="RefSeq" id="WP_028386759.1">
    <property type="nucleotide sequence ID" value="NZ_CAAAHN010000008.1"/>
</dbReference>
<dbReference type="PANTHER" id="PTHR46832:SF1">
    <property type="entry name" value="5'-METHYLTHIOADENOSINE_S-ADENOSYLHOMOCYSTEINE NUCLEOSIDASE"/>
    <property type="match status" value="1"/>
</dbReference>
<dbReference type="InterPro" id="IPR035994">
    <property type="entry name" value="Nucleoside_phosphorylase_sf"/>
</dbReference>
<evidence type="ECO:0000313" key="2">
    <source>
        <dbReference type="Proteomes" id="UP000054785"/>
    </source>
</evidence>
<dbReference type="Gene3D" id="3.40.50.1580">
    <property type="entry name" value="Nucleoside phosphorylase domain"/>
    <property type="match status" value="1"/>
</dbReference>
<dbReference type="OrthoDB" id="7945729at2"/>
<dbReference type="AlphaFoldDB" id="A0A0W0U886"/>
<sequence length="274" mass="29246">MISTCEQPSSSQPQPVDCAILSAMTEELAVLKDNLKTLKRESFTIGALSFEIFELEGYRILLTPTGVGTGFATIITTLVHAHFNPQCMLFMGTAGAIENGLGIRDIILVESAFEAEAQGMFTALANTPFESCLTHPLTEQKILPVYSAHRDLLAIAATLSAPVHRGTVVTSNVFPAPKGTFPALRASGALAIDMETSAFYQATTFLQIPSLAIRVVSNKLDNEGNDKDIGSSDIPGSVQVASDYVMQLLKALLQQKKSEAAIPASESALRILTS</sequence>
<keyword evidence="2" id="KW-1185">Reference proteome</keyword>
<dbReference type="GO" id="GO:0008930">
    <property type="term" value="F:methylthioadenosine nucleosidase activity"/>
    <property type="evidence" value="ECO:0007669"/>
    <property type="project" value="TreeGrafter"/>
</dbReference>
<protein>
    <submittedName>
        <fullName evidence="1">5'-methylthioadenosine/S-adenosylhomocysteine nucleosidase</fullName>
        <ecNumber evidence="1">3.2.2.9</ecNumber>
    </submittedName>
</protein>
<dbReference type="CDD" id="cd09008">
    <property type="entry name" value="MTAN"/>
    <property type="match status" value="1"/>
</dbReference>
<dbReference type="GO" id="GO:0005829">
    <property type="term" value="C:cytosol"/>
    <property type="evidence" value="ECO:0007669"/>
    <property type="project" value="TreeGrafter"/>
</dbReference>
<dbReference type="Proteomes" id="UP000054785">
    <property type="component" value="Unassembled WGS sequence"/>
</dbReference>
<dbReference type="GO" id="GO:0019284">
    <property type="term" value="P:L-methionine salvage from S-adenosylmethionine"/>
    <property type="evidence" value="ECO:0007669"/>
    <property type="project" value="TreeGrafter"/>
</dbReference>
<name>A0A0W0U886_9GAMM</name>
<gene>
    <name evidence="1" type="primary">mtnN</name>
    <name evidence="1" type="ORF">Lgee_0413</name>
</gene>